<evidence type="ECO:0000313" key="2">
    <source>
        <dbReference type="EMBL" id="QJI03295.1"/>
    </source>
</evidence>
<evidence type="ECO:0000313" key="1">
    <source>
        <dbReference type="EMBL" id="QJA45993.1"/>
    </source>
</evidence>
<reference evidence="1" key="1">
    <citation type="submission" date="2020-03" db="EMBL/GenBank/DDBJ databases">
        <title>The deep terrestrial virosphere.</title>
        <authorList>
            <person name="Holmfeldt K."/>
            <person name="Nilsson E."/>
            <person name="Simone D."/>
            <person name="Lopez-Fernandez M."/>
            <person name="Wu X."/>
            <person name="de Brujin I."/>
            <person name="Lundin D."/>
            <person name="Andersson A."/>
            <person name="Bertilsson S."/>
            <person name="Dopson M."/>
        </authorList>
    </citation>
    <scope>NUCLEOTIDE SEQUENCE</scope>
    <source>
        <strain evidence="1">TM448A00302</strain>
        <strain evidence="2">TM448B04416</strain>
    </source>
</reference>
<name>A0A6H1ZDK6_9ZZZZ</name>
<sequence length="106" mass="12331">MNIKVPQELQIAGKTYTIVFVKHLIRDDGDRGKIYWHKQQIQIGDDLEGELRDSTLFHEIIHCFDEHFCGRDNISEPITCGLAEGLFQLFKNLGITLDWSEIKEEK</sequence>
<gene>
    <name evidence="1" type="ORF">TM448A00302_0001</name>
    <name evidence="2" type="ORF">TM448B04416_0011</name>
</gene>
<protein>
    <recommendedName>
        <fullName evidence="3">Peptidase</fullName>
    </recommendedName>
</protein>
<dbReference type="EMBL" id="MT145075">
    <property type="protein sequence ID" value="QJI03295.1"/>
    <property type="molecule type" value="Genomic_DNA"/>
</dbReference>
<dbReference type="AlphaFoldDB" id="A0A6H1ZDK6"/>
<organism evidence="1">
    <name type="scientific">viral metagenome</name>
    <dbReference type="NCBI Taxonomy" id="1070528"/>
    <lineage>
        <taxon>unclassified sequences</taxon>
        <taxon>metagenomes</taxon>
        <taxon>organismal metagenomes</taxon>
    </lineage>
</organism>
<dbReference type="EMBL" id="MT144001">
    <property type="protein sequence ID" value="QJA45993.1"/>
    <property type="molecule type" value="Genomic_DNA"/>
</dbReference>
<evidence type="ECO:0008006" key="3">
    <source>
        <dbReference type="Google" id="ProtNLM"/>
    </source>
</evidence>
<proteinExistence type="predicted"/>
<accession>A0A6H1ZDK6</accession>